<feature type="compositionally biased region" description="Basic and acidic residues" evidence="1">
    <location>
        <begin position="96"/>
        <end position="130"/>
    </location>
</feature>
<name>X1I753_9ZZZZ</name>
<feature type="non-terminal residue" evidence="2">
    <location>
        <position position="158"/>
    </location>
</feature>
<feature type="compositionally biased region" description="Low complexity" evidence="1">
    <location>
        <begin position="133"/>
        <end position="144"/>
    </location>
</feature>
<accession>X1I753</accession>
<feature type="compositionally biased region" description="Basic and acidic residues" evidence="1">
    <location>
        <begin position="147"/>
        <end position="158"/>
    </location>
</feature>
<sequence>MNKSPAFQFYPKDFLMDDKVAVMNLEQIGAYTKLLCYCWNNKGLSNNQDELKQMCGHPKNWDKIWKKVGKCFYLKGDKLFNKRLDKEARKQKKWKEKSSKGGKESAKKRWGYREEDKGGYKKVTTKEEAKGNSPSSSPSPSPSSNNKGKEIHKEKKLD</sequence>
<dbReference type="AlphaFoldDB" id="X1I753"/>
<dbReference type="EMBL" id="BARU01041815">
    <property type="protein sequence ID" value="GAH78231.1"/>
    <property type="molecule type" value="Genomic_DNA"/>
</dbReference>
<evidence type="ECO:0000313" key="2">
    <source>
        <dbReference type="EMBL" id="GAH78231.1"/>
    </source>
</evidence>
<evidence type="ECO:0000256" key="1">
    <source>
        <dbReference type="SAM" id="MobiDB-lite"/>
    </source>
</evidence>
<comment type="caution">
    <text evidence="2">The sequence shown here is derived from an EMBL/GenBank/DDBJ whole genome shotgun (WGS) entry which is preliminary data.</text>
</comment>
<dbReference type="Pfam" id="PF07120">
    <property type="entry name" value="DUF1376"/>
    <property type="match status" value="1"/>
</dbReference>
<dbReference type="InterPro" id="IPR010781">
    <property type="entry name" value="DUF1376"/>
</dbReference>
<evidence type="ECO:0008006" key="3">
    <source>
        <dbReference type="Google" id="ProtNLM"/>
    </source>
</evidence>
<feature type="region of interest" description="Disordered" evidence="1">
    <location>
        <begin position="85"/>
        <end position="158"/>
    </location>
</feature>
<organism evidence="2">
    <name type="scientific">marine sediment metagenome</name>
    <dbReference type="NCBI Taxonomy" id="412755"/>
    <lineage>
        <taxon>unclassified sequences</taxon>
        <taxon>metagenomes</taxon>
        <taxon>ecological metagenomes</taxon>
    </lineage>
</organism>
<proteinExistence type="predicted"/>
<gene>
    <name evidence="2" type="ORF">S03H2_64384</name>
</gene>
<protein>
    <recommendedName>
        <fullName evidence="3">DUF1376 domain-containing protein</fullName>
    </recommendedName>
</protein>
<reference evidence="2" key="1">
    <citation type="journal article" date="2014" name="Front. Microbiol.">
        <title>High frequency of phylogenetically diverse reductive dehalogenase-homologous genes in deep subseafloor sedimentary metagenomes.</title>
        <authorList>
            <person name="Kawai M."/>
            <person name="Futagami T."/>
            <person name="Toyoda A."/>
            <person name="Takaki Y."/>
            <person name="Nishi S."/>
            <person name="Hori S."/>
            <person name="Arai W."/>
            <person name="Tsubouchi T."/>
            <person name="Morono Y."/>
            <person name="Uchiyama I."/>
            <person name="Ito T."/>
            <person name="Fujiyama A."/>
            <person name="Inagaki F."/>
            <person name="Takami H."/>
        </authorList>
    </citation>
    <scope>NUCLEOTIDE SEQUENCE</scope>
    <source>
        <strain evidence="2">Expedition CK06-06</strain>
    </source>
</reference>